<gene>
    <name evidence="4" type="ORF">SHERM_03744</name>
</gene>
<feature type="region of interest" description="Disordered" evidence="1">
    <location>
        <begin position="23"/>
        <end position="66"/>
    </location>
</feature>
<feature type="region of interest" description="Disordered" evidence="1">
    <location>
        <begin position="372"/>
        <end position="418"/>
    </location>
</feature>
<dbReference type="PANTHER" id="PTHR23272">
    <property type="entry name" value="BED FINGER-RELATED"/>
    <property type="match status" value="1"/>
</dbReference>
<proteinExistence type="predicted"/>
<dbReference type="InterPro" id="IPR008906">
    <property type="entry name" value="HATC_C_dom"/>
</dbReference>
<reference evidence="4" key="1">
    <citation type="submission" date="2019-12" db="EMBL/GenBank/DDBJ databases">
        <authorList>
            <person name="Scholes J."/>
        </authorList>
    </citation>
    <scope>NUCLEOTIDE SEQUENCE</scope>
</reference>
<dbReference type="Pfam" id="PF05699">
    <property type="entry name" value="Dimer_Tnp_hAT"/>
    <property type="match status" value="1"/>
</dbReference>
<dbReference type="SUPFAM" id="SSF53098">
    <property type="entry name" value="Ribonuclease H-like"/>
    <property type="match status" value="1"/>
</dbReference>
<dbReference type="Proteomes" id="UP001153555">
    <property type="component" value="Unassembled WGS sequence"/>
</dbReference>
<dbReference type="InterPro" id="IPR012337">
    <property type="entry name" value="RNaseH-like_sf"/>
</dbReference>
<dbReference type="InterPro" id="IPR025525">
    <property type="entry name" value="hAT-like_transposase_RNase-H"/>
</dbReference>
<dbReference type="PANTHER" id="PTHR23272:SF161">
    <property type="entry name" value="ZINC FINGER BED DOMAIN-CONTAINING PROTEIN RICESLEEPER 1-LIKE"/>
    <property type="match status" value="1"/>
</dbReference>
<evidence type="ECO:0008006" key="6">
    <source>
        <dbReference type="Google" id="ProtNLM"/>
    </source>
</evidence>
<sequence length="418" mass="47952">MLETAYELKLAFDRLAEEDSKYKGYFDEDEDDENDEDDVTDLIFGTEGAEGEKRKRKNRGKKRVGPPNEEDWYRAEAFIKFLKVFFDVTLNVSCTNTPTAHKAFSEIVTIKCEIDDLFAAPVTNQSTDYEKILFTMSVEMRRKYRKYFDTIDDVNKLLLVALVLNPRYKLRYFSRVLEKMLQHDSDYVKRKTEELKDLIVTLTDLYASMNGGQSSNTKKILGVSEAEQNEGSSRCPSMKVTGRRAMMMEDWQKDLEDGNAIVIAHEVDRYLLDPIEKPEGDWDILSWWKLNGSKYPNLQAVAKDVLAIQVSTVASEASFSTGKRVIDPHRSSLTPRSVEALICLQQWLKSDAITSLAHTPTPEEMEWLEKTEQELDQEERELRNKLEEKKNKESKTSKANKGASDGKLSKKQCGVTDV</sequence>
<dbReference type="OrthoDB" id="1710956at2759"/>
<protein>
    <recommendedName>
        <fullName evidence="6">Transposase</fullName>
    </recommendedName>
</protein>
<comment type="caution">
    <text evidence="4">The sequence shown here is derived from an EMBL/GenBank/DDBJ whole genome shotgun (WGS) entry which is preliminary data.</text>
</comment>
<evidence type="ECO:0000313" key="4">
    <source>
        <dbReference type="EMBL" id="CAA0836679.1"/>
    </source>
</evidence>
<name>A0A9N7NJR8_STRHE</name>
<dbReference type="GO" id="GO:0003677">
    <property type="term" value="F:DNA binding"/>
    <property type="evidence" value="ECO:0007669"/>
    <property type="project" value="InterPro"/>
</dbReference>
<feature type="compositionally biased region" description="Basic and acidic residues" evidence="1">
    <location>
        <begin position="380"/>
        <end position="396"/>
    </location>
</feature>
<feature type="compositionally biased region" description="Acidic residues" evidence="1">
    <location>
        <begin position="27"/>
        <end position="40"/>
    </location>
</feature>
<feature type="compositionally biased region" description="Basic residues" evidence="1">
    <location>
        <begin position="54"/>
        <end position="64"/>
    </location>
</feature>
<evidence type="ECO:0000259" key="2">
    <source>
        <dbReference type="Pfam" id="PF05699"/>
    </source>
</evidence>
<evidence type="ECO:0000259" key="3">
    <source>
        <dbReference type="Pfam" id="PF14372"/>
    </source>
</evidence>
<dbReference type="AlphaFoldDB" id="A0A9N7NJR8"/>
<feature type="domain" description="HAT C-terminal dimerisation" evidence="2">
    <location>
        <begin position="266"/>
        <end position="348"/>
    </location>
</feature>
<accession>A0A9N7NJR8</accession>
<feature type="domain" description="hAT-like transposase RNase-H fold" evidence="3">
    <location>
        <begin position="95"/>
        <end position="198"/>
    </location>
</feature>
<dbReference type="EMBL" id="CACSLK010030184">
    <property type="protein sequence ID" value="CAA0836679.1"/>
    <property type="molecule type" value="Genomic_DNA"/>
</dbReference>
<evidence type="ECO:0000256" key="1">
    <source>
        <dbReference type="SAM" id="MobiDB-lite"/>
    </source>
</evidence>
<evidence type="ECO:0000313" key="5">
    <source>
        <dbReference type="Proteomes" id="UP001153555"/>
    </source>
</evidence>
<dbReference type="GO" id="GO:0046983">
    <property type="term" value="F:protein dimerization activity"/>
    <property type="evidence" value="ECO:0007669"/>
    <property type="project" value="InterPro"/>
</dbReference>
<dbReference type="Pfam" id="PF14372">
    <property type="entry name" value="hAT-like_RNase-H"/>
    <property type="match status" value="1"/>
</dbReference>
<organism evidence="4 5">
    <name type="scientific">Striga hermonthica</name>
    <name type="common">Purple witchweed</name>
    <name type="synonym">Buchnera hermonthica</name>
    <dbReference type="NCBI Taxonomy" id="68872"/>
    <lineage>
        <taxon>Eukaryota</taxon>
        <taxon>Viridiplantae</taxon>
        <taxon>Streptophyta</taxon>
        <taxon>Embryophyta</taxon>
        <taxon>Tracheophyta</taxon>
        <taxon>Spermatophyta</taxon>
        <taxon>Magnoliopsida</taxon>
        <taxon>eudicotyledons</taxon>
        <taxon>Gunneridae</taxon>
        <taxon>Pentapetalae</taxon>
        <taxon>asterids</taxon>
        <taxon>lamiids</taxon>
        <taxon>Lamiales</taxon>
        <taxon>Orobanchaceae</taxon>
        <taxon>Buchnereae</taxon>
        <taxon>Striga</taxon>
    </lineage>
</organism>
<keyword evidence="5" id="KW-1185">Reference proteome</keyword>